<evidence type="ECO:0000256" key="3">
    <source>
        <dbReference type="ARBA" id="ARBA00022833"/>
    </source>
</evidence>
<evidence type="ECO:0000256" key="5">
    <source>
        <dbReference type="SAM" id="Coils"/>
    </source>
</evidence>
<keyword evidence="1" id="KW-0479">Metal-binding</keyword>
<evidence type="ECO:0000313" key="7">
    <source>
        <dbReference type="Proteomes" id="UP000515158"/>
    </source>
</evidence>
<accession>A0A6P9A2J3</accession>
<dbReference type="GO" id="GO:0016567">
    <property type="term" value="P:protein ubiquitination"/>
    <property type="evidence" value="ECO:0007669"/>
    <property type="project" value="TreeGrafter"/>
</dbReference>
<dbReference type="InterPro" id="IPR013083">
    <property type="entry name" value="Znf_RING/FYVE/PHD"/>
</dbReference>
<evidence type="ECO:0000256" key="1">
    <source>
        <dbReference type="ARBA" id="ARBA00022723"/>
    </source>
</evidence>
<proteinExistence type="predicted"/>
<dbReference type="GO" id="GO:0008270">
    <property type="term" value="F:zinc ion binding"/>
    <property type="evidence" value="ECO:0007669"/>
    <property type="project" value="UniProtKB-KW"/>
</dbReference>
<dbReference type="OrthoDB" id="2163411at2759"/>
<dbReference type="InterPro" id="IPR017907">
    <property type="entry name" value="Znf_RING_CS"/>
</dbReference>
<dbReference type="InterPro" id="IPR051435">
    <property type="entry name" value="RING_finger_E3_ubiq-ligases"/>
</dbReference>
<protein>
    <submittedName>
        <fullName evidence="8 9">Uncharacterized protein LOC117651535</fullName>
    </submittedName>
</protein>
<evidence type="ECO:0000256" key="2">
    <source>
        <dbReference type="ARBA" id="ARBA00022771"/>
    </source>
</evidence>
<organism evidence="9">
    <name type="scientific">Thrips palmi</name>
    <name type="common">Melon thrips</name>
    <dbReference type="NCBI Taxonomy" id="161013"/>
    <lineage>
        <taxon>Eukaryota</taxon>
        <taxon>Metazoa</taxon>
        <taxon>Ecdysozoa</taxon>
        <taxon>Arthropoda</taxon>
        <taxon>Hexapoda</taxon>
        <taxon>Insecta</taxon>
        <taxon>Pterygota</taxon>
        <taxon>Neoptera</taxon>
        <taxon>Paraneoptera</taxon>
        <taxon>Thysanoptera</taxon>
        <taxon>Terebrantia</taxon>
        <taxon>Thripoidea</taxon>
        <taxon>Thripidae</taxon>
        <taxon>Thrips</taxon>
    </lineage>
</organism>
<keyword evidence="7" id="KW-1185">Reference proteome</keyword>
<sequence length="373" mass="42556">MDCNICMKRLDTVERRPKAIPCGHTVCLQCLKGIDQQTCPHCLEAFPGPAEALPDNFFVLGLIEKDQQHLRDLRFWCRDCGKTATEECGDMEHSLCSLRKLRSEQAAAQLQRLQSAATAARKVVQALQDTMVEVEDQLQQWRGRMQQFDEAERELRARVDEDWNDVQAALPDGLEQLQDLQDTASLLQARCTLQVQLRAEGGTLWKGRLAGQRGGGSLLHPLLLHLHQTGVIAKIQKQAVALPLIIFREYWNAANHSTREDHCRELYDLFVKDALEPVKKLDGVDCKKRPTWCKLLLQCVAPRVEWLHLSFALREHLDVIHDMSALRFCSSTWRSVARWPRTCRCSWRTWRCGTSRSNTCRRCSACPTCASSP</sequence>
<dbReference type="KEGG" id="tpal:117651535"/>
<feature type="domain" description="RING-type" evidence="6">
    <location>
        <begin position="3"/>
        <end position="42"/>
    </location>
</feature>
<dbReference type="PROSITE" id="PS00518">
    <property type="entry name" value="ZF_RING_1"/>
    <property type="match status" value="1"/>
</dbReference>
<evidence type="ECO:0000256" key="4">
    <source>
        <dbReference type="PROSITE-ProRule" id="PRU00175"/>
    </source>
</evidence>
<name>A0A6P9A2J3_THRPL</name>
<dbReference type="PROSITE" id="PS50089">
    <property type="entry name" value="ZF_RING_2"/>
    <property type="match status" value="1"/>
</dbReference>
<keyword evidence="2 4" id="KW-0863">Zinc-finger</keyword>
<dbReference type="GeneID" id="117651535"/>
<dbReference type="Pfam" id="PF14634">
    <property type="entry name" value="zf-RING_5"/>
    <property type="match status" value="1"/>
</dbReference>
<dbReference type="RefSeq" id="XP_034251508.1">
    <property type="nucleotide sequence ID" value="XM_034395617.1"/>
</dbReference>
<reference evidence="8 9" key="1">
    <citation type="submission" date="2025-04" db="UniProtKB">
        <authorList>
            <consortium name="RefSeq"/>
        </authorList>
    </citation>
    <scope>IDENTIFICATION</scope>
    <source>
        <tissue evidence="8 9">Total insect</tissue>
    </source>
</reference>
<keyword evidence="3" id="KW-0862">Zinc</keyword>
<dbReference type="Gene3D" id="3.30.40.10">
    <property type="entry name" value="Zinc/RING finger domain, C3HC4 (zinc finger)"/>
    <property type="match status" value="1"/>
</dbReference>
<dbReference type="GO" id="GO:0061630">
    <property type="term" value="F:ubiquitin protein ligase activity"/>
    <property type="evidence" value="ECO:0007669"/>
    <property type="project" value="TreeGrafter"/>
</dbReference>
<dbReference type="SUPFAM" id="SSF57850">
    <property type="entry name" value="RING/U-box"/>
    <property type="match status" value="1"/>
</dbReference>
<dbReference type="AlphaFoldDB" id="A0A6P9A2J3"/>
<dbReference type="Proteomes" id="UP000515158">
    <property type="component" value="Unplaced"/>
</dbReference>
<dbReference type="SMART" id="SM00184">
    <property type="entry name" value="RING"/>
    <property type="match status" value="1"/>
</dbReference>
<gene>
    <name evidence="8 9" type="primary">LOC117651535</name>
</gene>
<evidence type="ECO:0000313" key="8">
    <source>
        <dbReference type="RefSeq" id="XP_034251508.1"/>
    </source>
</evidence>
<feature type="coiled-coil region" evidence="5">
    <location>
        <begin position="110"/>
        <end position="158"/>
    </location>
</feature>
<evidence type="ECO:0000259" key="6">
    <source>
        <dbReference type="PROSITE" id="PS50089"/>
    </source>
</evidence>
<dbReference type="PANTHER" id="PTHR22791">
    <property type="entry name" value="RING-TYPE DOMAIN-CONTAINING PROTEIN"/>
    <property type="match status" value="1"/>
</dbReference>
<dbReference type="InterPro" id="IPR001841">
    <property type="entry name" value="Znf_RING"/>
</dbReference>
<dbReference type="RefSeq" id="XP_034251509.1">
    <property type="nucleotide sequence ID" value="XM_034395618.1"/>
</dbReference>
<keyword evidence="5" id="KW-0175">Coiled coil</keyword>
<dbReference type="PANTHER" id="PTHR22791:SF6">
    <property type="entry name" value="RING-TYPE DOMAIN-CONTAINING PROTEIN"/>
    <property type="match status" value="1"/>
</dbReference>
<evidence type="ECO:0000313" key="9">
    <source>
        <dbReference type="RefSeq" id="XP_034251509.1"/>
    </source>
</evidence>